<dbReference type="PANTHER" id="PTHR30055:SF175">
    <property type="entry name" value="HTH-TYPE TRANSCRIPTIONAL REPRESSOR KSTR2"/>
    <property type="match status" value="1"/>
</dbReference>
<dbReference type="Gene3D" id="1.10.357.10">
    <property type="entry name" value="Tetracycline Repressor, domain 2"/>
    <property type="match status" value="1"/>
</dbReference>
<dbReference type="Proteomes" id="UP001204579">
    <property type="component" value="Unassembled WGS sequence"/>
</dbReference>
<proteinExistence type="predicted"/>
<dbReference type="Gene3D" id="1.10.10.60">
    <property type="entry name" value="Homeodomain-like"/>
    <property type="match status" value="1"/>
</dbReference>
<dbReference type="RefSeq" id="WP_018709536.1">
    <property type="nucleotide sequence ID" value="NZ_CALULB010000022.1"/>
</dbReference>
<gene>
    <name evidence="7" type="ORF">NW209_00355</name>
</gene>
<dbReference type="Pfam" id="PF00440">
    <property type="entry name" value="TetR_N"/>
    <property type="match status" value="1"/>
</dbReference>
<reference evidence="7 8" key="1">
    <citation type="submission" date="2022-08" db="EMBL/GenBank/DDBJ databases">
        <authorList>
            <person name="Zeman M."/>
            <person name="Kubasova T."/>
        </authorList>
    </citation>
    <scope>NUCLEOTIDE SEQUENCE [LARGE SCALE GENOMIC DNA]</scope>
    <source>
        <strain evidence="7 8">ET62</strain>
    </source>
</reference>
<dbReference type="SUPFAM" id="SSF46689">
    <property type="entry name" value="Homeodomain-like"/>
    <property type="match status" value="1"/>
</dbReference>
<evidence type="ECO:0000256" key="5">
    <source>
        <dbReference type="PROSITE-ProRule" id="PRU00335"/>
    </source>
</evidence>
<comment type="caution">
    <text evidence="7">The sequence shown here is derived from an EMBL/GenBank/DDBJ whole genome shotgun (WGS) entry which is preliminary data.</text>
</comment>
<evidence type="ECO:0000256" key="1">
    <source>
        <dbReference type="ARBA" id="ARBA00022491"/>
    </source>
</evidence>
<dbReference type="PROSITE" id="PS50977">
    <property type="entry name" value="HTH_TETR_2"/>
    <property type="match status" value="1"/>
</dbReference>
<evidence type="ECO:0000313" key="8">
    <source>
        <dbReference type="Proteomes" id="UP001204579"/>
    </source>
</evidence>
<sequence>MAVKRVKKDRSELRNEVLQQAVKAFFSLGIRNVHMDDIAASLSISKRTLYELFQDKRQLLLEVMRFQRNEMHDYMAKIASKAENALEVIFAFYEKKSSELCEMNPVFFRDLRKYPEILEFFRQEQRDSDKAAAEHFRQGVNQGIFREDINFDIISKAMSMQLDVLVYSDLAENYPLDEIYSEITILHMRGITTEKGARMVDHFLQTVREKRVN</sequence>
<evidence type="ECO:0000256" key="4">
    <source>
        <dbReference type="ARBA" id="ARBA00023163"/>
    </source>
</evidence>
<dbReference type="GO" id="GO:0003700">
    <property type="term" value="F:DNA-binding transcription factor activity"/>
    <property type="evidence" value="ECO:0007669"/>
    <property type="project" value="TreeGrafter"/>
</dbReference>
<dbReference type="GO" id="GO:0000976">
    <property type="term" value="F:transcription cis-regulatory region binding"/>
    <property type="evidence" value="ECO:0007669"/>
    <property type="project" value="TreeGrafter"/>
</dbReference>
<evidence type="ECO:0000256" key="2">
    <source>
        <dbReference type="ARBA" id="ARBA00023015"/>
    </source>
</evidence>
<keyword evidence="1" id="KW-0678">Repressor</keyword>
<accession>A0AAW5N2M5</accession>
<dbReference type="InterPro" id="IPR036271">
    <property type="entry name" value="Tet_transcr_reg_TetR-rel_C_sf"/>
</dbReference>
<keyword evidence="8" id="KW-1185">Reference proteome</keyword>
<dbReference type="InterPro" id="IPR001647">
    <property type="entry name" value="HTH_TetR"/>
</dbReference>
<dbReference type="AlphaFoldDB" id="A0AAW5N2M5"/>
<evidence type="ECO:0000256" key="3">
    <source>
        <dbReference type="ARBA" id="ARBA00023125"/>
    </source>
</evidence>
<protein>
    <submittedName>
        <fullName evidence="7">TetR/AcrR family transcriptional regulator</fullName>
    </submittedName>
</protein>
<dbReference type="EMBL" id="JANRHJ010000001">
    <property type="protein sequence ID" value="MCR8872486.1"/>
    <property type="molecule type" value="Genomic_DNA"/>
</dbReference>
<organism evidence="7 8">
    <name type="scientific">Phocaeicola barnesiae</name>
    <dbReference type="NCBI Taxonomy" id="376804"/>
    <lineage>
        <taxon>Bacteria</taxon>
        <taxon>Pseudomonadati</taxon>
        <taxon>Bacteroidota</taxon>
        <taxon>Bacteroidia</taxon>
        <taxon>Bacteroidales</taxon>
        <taxon>Bacteroidaceae</taxon>
        <taxon>Phocaeicola</taxon>
    </lineage>
</organism>
<feature type="domain" description="HTH tetR-type" evidence="6">
    <location>
        <begin position="11"/>
        <end position="71"/>
    </location>
</feature>
<evidence type="ECO:0000313" key="7">
    <source>
        <dbReference type="EMBL" id="MCR8872486.1"/>
    </source>
</evidence>
<keyword evidence="4" id="KW-0804">Transcription</keyword>
<dbReference type="GeneID" id="82442088"/>
<keyword evidence="3 5" id="KW-0238">DNA-binding</keyword>
<feature type="DNA-binding region" description="H-T-H motif" evidence="5">
    <location>
        <begin position="34"/>
        <end position="53"/>
    </location>
</feature>
<name>A0AAW5N2M5_9BACT</name>
<evidence type="ECO:0000259" key="6">
    <source>
        <dbReference type="PROSITE" id="PS50977"/>
    </source>
</evidence>
<dbReference type="PANTHER" id="PTHR30055">
    <property type="entry name" value="HTH-TYPE TRANSCRIPTIONAL REGULATOR RUTR"/>
    <property type="match status" value="1"/>
</dbReference>
<dbReference type="InterPro" id="IPR050109">
    <property type="entry name" value="HTH-type_TetR-like_transc_reg"/>
</dbReference>
<dbReference type="SUPFAM" id="SSF48498">
    <property type="entry name" value="Tetracyclin repressor-like, C-terminal domain"/>
    <property type="match status" value="1"/>
</dbReference>
<dbReference type="InterPro" id="IPR009057">
    <property type="entry name" value="Homeodomain-like_sf"/>
</dbReference>
<keyword evidence="2" id="KW-0805">Transcription regulation</keyword>